<organism evidence="7 8">
    <name type="scientific">Pterulicium gracile</name>
    <dbReference type="NCBI Taxonomy" id="1884261"/>
    <lineage>
        <taxon>Eukaryota</taxon>
        <taxon>Fungi</taxon>
        <taxon>Dikarya</taxon>
        <taxon>Basidiomycota</taxon>
        <taxon>Agaricomycotina</taxon>
        <taxon>Agaricomycetes</taxon>
        <taxon>Agaricomycetidae</taxon>
        <taxon>Agaricales</taxon>
        <taxon>Pleurotineae</taxon>
        <taxon>Pterulaceae</taxon>
        <taxon>Pterulicium</taxon>
    </lineage>
</organism>
<dbReference type="PANTHER" id="PTHR13789">
    <property type="entry name" value="MONOOXYGENASE"/>
    <property type="match status" value="1"/>
</dbReference>
<evidence type="ECO:0000256" key="2">
    <source>
        <dbReference type="ARBA" id="ARBA00022630"/>
    </source>
</evidence>
<keyword evidence="3" id="KW-0274">FAD</keyword>
<evidence type="ECO:0000256" key="3">
    <source>
        <dbReference type="ARBA" id="ARBA00022827"/>
    </source>
</evidence>
<keyword evidence="8" id="KW-1185">Reference proteome</keyword>
<dbReference type="GO" id="GO:0071949">
    <property type="term" value="F:FAD binding"/>
    <property type="evidence" value="ECO:0007669"/>
    <property type="project" value="InterPro"/>
</dbReference>
<reference evidence="7 8" key="1">
    <citation type="journal article" date="2019" name="Nat. Ecol. Evol.">
        <title>Megaphylogeny resolves global patterns of mushroom evolution.</title>
        <authorList>
            <person name="Varga T."/>
            <person name="Krizsan K."/>
            <person name="Foldi C."/>
            <person name="Dima B."/>
            <person name="Sanchez-Garcia M."/>
            <person name="Sanchez-Ramirez S."/>
            <person name="Szollosi G.J."/>
            <person name="Szarkandi J.G."/>
            <person name="Papp V."/>
            <person name="Albert L."/>
            <person name="Andreopoulos W."/>
            <person name="Angelini C."/>
            <person name="Antonin V."/>
            <person name="Barry K.W."/>
            <person name="Bougher N.L."/>
            <person name="Buchanan P."/>
            <person name="Buyck B."/>
            <person name="Bense V."/>
            <person name="Catcheside P."/>
            <person name="Chovatia M."/>
            <person name="Cooper J."/>
            <person name="Damon W."/>
            <person name="Desjardin D."/>
            <person name="Finy P."/>
            <person name="Geml J."/>
            <person name="Haridas S."/>
            <person name="Hughes K."/>
            <person name="Justo A."/>
            <person name="Karasinski D."/>
            <person name="Kautmanova I."/>
            <person name="Kiss B."/>
            <person name="Kocsube S."/>
            <person name="Kotiranta H."/>
            <person name="LaButti K.M."/>
            <person name="Lechner B.E."/>
            <person name="Liimatainen K."/>
            <person name="Lipzen A."/>
            <person name="Lukacs Z."/>
            <person name="Mihaltcheva S."/>
            <person name="Morgado L.N."/>
            <person name="Niskanen T."/>
            <person name="Noordeloos M.E."/>
            <person name="Ohm R.A."/>
            <person name="Ortiz-Santana B."/>
            <person name="Ovrebo C."/>
            <person name="Racz N."/>
            <person name="Riley R."/>
            <person name="Savchenko A."/>
            <person name="Shiryaev A."/>
            <person name="Soop K."/>
            <person name="Spirin V."/>
            <person name="Szebenyi C."/>
            <person name="Tomsovsky M."/>
            <person name="Tulloss R.E."/>
            <person name="Uehling J."/>
            <person name="Grigoriev I.V."/>
            <person name="Vagvolgyi C."/>
            <person name="Papp T."/>
            <person name="Martin F.M."/>
            <person name="Miettinen O."/>
            <person name="Hibbett D.S."/>
            <person name="Nagy L.G."/>
        </authorList>
    </citation>
    <scope>NUCLEOTIDE SEQUENCE [LARGE SCALE GENOMIC DNA]</scope>
    <source>
        <strain evidence="7 8">CBS 309.79</strain>
    </source>
</reference>
<gene>
    <name evidence="7" type="ORF">BDV98DRAFT_546147</name>
</gene>
<dbReference type="InterPro" id="IPR036188">
    <property type="entry name" value="FAD/NAD-bd_sf"/>
</dbReference>
<feature type="domain" description="FAD-binding" evidence="6">
    <location>
        <begin position="13"/>
        <end position="353"/>
    </location>
</feature>
<dbReference type="Gene3D" id="3.50.50.60">
    <property type="entry name" value="FAD/NAD(P)-binding domain"/>
    <property type="match status" value="1"/>
</dbReference>
<evidence type="ECO:0000313" key="8">
    <source>
        <dbReference type="Proteomes" id="UP000305067"/>
    </source>
</evidence>
<keyword evidence="5" id="KW-0503">Monooxygenase</keyword>
<keyword evidence="2" id="KW-0285">Flavoprotein</keyword>
<evidence type="ECO:0000313" key="7">
    <source>
        <dbReference type="EMBL" id="TFL02914.1"/>
    </source>
</evidence>
<dbReference type="EMBL" id="ML178821">
    <property type="protein sequence ID" value="TFL02914.1"/>
    <property type="molecule type" value="Genomic_DNA"/>
</dbReference>
<dbReference type="InterPro" id="IPR002938">
    <property type="entry name" value="FAD-bd"/>
</dbReference>
<dbReference type="GO" id="GO:0004497">
    <property type="term" value="F:monooxygenase activity"/>
    <property type="evidence" value="ECO:0007669"/>
    <property type="project" value="UniProtKB-KW"/>
</dbReference>
<keyword evidence="4" id="KW-0560">Oxidoreductase</keyword>
<sequence>MYPSQGIDARPLHVAICGAGISGFAAAIALRNQGHIVELYEKASFSKEFGAAIGVPPNGTRVLNHLGYNRHRARAVDYYGVTIFRFHSCARHQEWTTVHRVDMHNELRYLAMKPDGKGTPAKLFLSSAVESCDAKNGVLRLASGKTRQFDLIIGADGIDSKIRSSVVGKVVDAPIAPKPAAIFRWCMPVEVLEGRPDLDWIMTEGIQGSRVTSSAEGHFLVSYLCRDKKVINSLAFHIDKRDQTKFPKNVASSKEEMLEEFKQYAPKYIKWIQLAEGVRHWQMRTLPVLDTWVNGHTCLIGDAAHAMFPTLGHGAAMGLEDACVLAGLLPAGTAPSQVNERLRAFEHLRKDRDEWIAHQSEIQALDPEHWGIFERSHEQQDKMMLYDAPKVAADYYNKHFAHKQAPAFLESAHL</sequence>
<evidence type="ECO:0000256" key="1">
    <source>
        <dbReference type="ARBA" id="ARBA00007992"/>
    </source>
</evidence>
<evidence type="ECO:0000256" key="4">
    <source>
        <dbReference type="ARBA" id="ARBA00023002"/>
    </source>
</evidence>
<dbReference type="OrthoDB" id="9993796at2759"/>
<dbReference type="Pfam" id="PF01494">
    <property type="entry name" value="FAD_binding_3"/>
    <property type="match status" value="1"/>
</dbReference>
<dbReference type="PRINTS" id="PR00420">
    <property type="entry name" value="RNGMNOXGNASE"/>
</dbReference>
<evidence type="ECO:0000259" key="6">
    <source>
        <dbReference type="Pfam" id="PF01494"/>
    </source>
</evidence>
<dbReference type="PANTHER" id="PTHR13789:SF314">
    <property type="entry name" value="FAD-BINDING DOMAIN-CONTAINING PROTEIN"/>
    <property type="match status" value="1"/>
</dbReference>
<comment type="similarity">
    <text evidence="1">Belongs to the paxM FAD-dependent monooxygenase family.</text>
</comment>
<dbReference type="InterPro" id="IPR050493">
    <property type="entry name" value="FAD-dep_Monooxygenase_BioMet"/>
</dbReference>
<dbReference type="Proteomes" id="UP000305067">
    <property type="component" value="Unassembled WGS sequence"/>
</dbReference>
<dbReference type="STRING" id="1884261.A0A5C3QX25"/>
<accession>A0A5C3QX25</accession>
<name>A0A5C3QX25_9AGAR</name>
<dbReference type="SUPFAM" id="SSF51905">
    <property type="entry name" value="FAD/NAD(P)-binding domain"/>
    <property type="match status" value="1"/>
</dbReference>
<dbReference type="AlphaFoldDB" id="A0A5C3QX25"/>
<proteinExistence type="inferred from homology"/>
<protein>
    <submittedName>
        <fullName evidence="7">FAD/NAD(P)-binding domain-containing protein</fullName>
    </submittedName>
</protein>
<evidence type="ECO:0000256" key="5">
    <source>
        <dbReference type="ARBA" id="ARBA00023033"/>
    </source>
</evidence>